<dbReference type="PANTHER" id="PTHR18034:SF4">
    <property type="entry name" value="NUCLEOLAR MIF4G DOMAIN-CONTAINING PROTEIN 1"/>
    <property type="match status" value="1"/>
</dbReference>
<dbReference type="STRING" id="763407.A0A163ASF9"/>
<name>A0A163ASF9_PHYB8</name>
<dbReference type="Pfam" id="PF02847">
    <property type="entry name" value="MA3"/>
    <property type="match status" value="1"/>
</dbReference>
<dbReference type="GO" id="GO:0003723">
    <property type="term" value="F:RNA binding"/>
    <property type="evidence" value="ECO:0007669"/>
    <property type="project" value="InterPro"/>
</dbReference>
<dbReference type="PANTHER" id="PTHR18034">
    <property type="entry name" value="CELL CYCLE CONTROL PROTEIN CWF22-RELATED"/>
    <property type="match status" value="1"/>
</dbReference>
<dbReference type="EMBL" id="KV440977">
    <property type="protein sequence ID" value="OAD75481.1"/>
    <property type="molecule type" value="Genomic_DNA"/>
</dbReference>
<dbReference type="GeneID" id="29000620"/>
<dbReference type="InterPro" id="IPR016024">
    <property type="entry name" value="ARM-type_fold"/>
</dbReference>
<dbReference type="RefSeq" id="XP_018293521.1">
    <property type="nucleotide sequence ID" value="XM_018439714.1"/>
</dbReference>
<dbReference type="Pfam" id="PF02854">
    <property type="entry name" value="MIF4G"/>
    <property type="match status" value="1"/>
</dbReference>
<dbReference type="InParanoid" id="A0A163ASF9"/>
<evidence type="ECO:0000313" key="6">
    <source>
        <dbReference type="Proteomes" id="UP000077315"/>
    </source>
</evidence>
<dbReference type="GO" id="GO:0042274">
    <property type="term" value="P:ribosomal small subunit biogenesis"/>
    <property type="evidence" value="ECO:0007669"/>
    <property type="project" value="TreeGrafter"/>
</dbReference>
<dbReference type="AlphaFoldDB" id="A0A163ASF9"/>
<dbReference type="Gene3D" id="1.25.40.180">
    <property type="match status" value="1"/>
</dbReference>
<evidence type="ECO:0000256" key="2">
    <source>
        <dbReference type="ARBA" id="ARBA00006856"/>
    </source>
</evidence>
<dbReference type="SMART" id="SM00543">
    <property type="entry name" value="MIF4G"/>
    <property type="match status" value="1"/>
</dbReference>
<comment type="subcellular location">
    <subcellularLocation>
        <location evidence="1">Nucleus</location>
        <location evidence="1">Nucleolus</location>
    </subcellularLocation>
</comment>
<organism evidence="5 6">
    <name type="scientific">Phycomyces blakesleeanus (strain ATCC 8743b / DSM 1359 / FGSC 10004 / NBRC 33097 / NRRL 1555)</name>
    <dbReference type="NCBI Taxonomy" id="763407"/>
    <lineage>
        <taxon>Eukaryota</taxon>
        <taxon>Fungi</taxon>
        <taxon>Fungi incertae sedis</taxon>
        <taxon>Mucoromycota</taxon>
        <taxon>Mucoromycotina</taxon>
        <taxon>Mucoromycetes</taxon>
        <taxon>Mucorales</taxon>
        <taxon>Phycomycetaceae</taxon>
        <taxon>Phycomyces</taxon>
    </lineage>
</organism>
<reference evidence="6" key="1">
    <citation type="submission" date="2015-06" db="EMBL/GenBank/DDBJ databases">
        <title>Expansion of signal transduction pathways in fungi by whole-genome duplication.</title>
        <authorList>
            <consortium name="DOE Joint Genome Institute"/>
            <person name="Corrochano L.M."/>
            <person name="Kuo A."/>
            <person name="Marcet-Houben M."/>
            <person name="Polaino S."/>
            <person name="Salamov A."/>
            <person name="Villalobos J.M."/>
            <person name="Alvarez M.I."/>
            <person name="Avalos J."/>
            <person name="Benito E.P."/>
            <person name="Benoit I."/>
            <person name="Burger G."/>
            <person name="Camino L.P."/>
            <person name="Canovas D."/>
            <person name="Cerda-Olmedo E."/>
            <person name="Cheng J.-F."/>
            <person name="Dominguez A."/>
            <person name="Elias M."/>
            <person name="Eslava A.P."/>
            <person name="Glaser F."/>
            <person name="Grimwood J."/>
            <person name="Gutierrez G."/>
            <person name="Heitman J."/>
            <person name="Henrissat B."/>
            <person name="Iturriaga E.A."/>
            <person name="Lang B.F."/>
            <person name="Lavin J.L."/>
            <person name="Lee S."/>
            <person name="Li W."/>
            <person name="Lindquist E."/>
            <person name="Lopez-Garcia S."/>
            <person name="Luque E.M."/>
            <person name="Marcos A.T."/>
            <person name="Martin J."/>
            <person name="McCluskey K."/>
            <person name="Medina H.R."/>
            <person name="Miralles-Duran A."/>
            <person name="Miyazaki A."/>
            <person name="Munoz-Torres E."/>
            <person name="Oguiza J.A."/>
            <person name="Ohm R."/>
            <person name="Olmedo M."/>
            <person name="Orejas M."/>
            <person name="Ortiz-Castellanos L."/>
            <person name="Pisabarro A.G."/>
            <person name="Rodriguez-Romero J."/>
            <person name="Ruiz-Herrera J."/>
            <person name="Ruiz-Vazquez R."/>
            <person name="Sanz C."/>
            <person name="Schackwitz W."/>
            <person name="Schmutz J."/>
            <person name="Shahriari M."/>
            <person name="Shelest E."/>
            <person name="Silva-Franco F."/>
            <person name="Soanes D."/>
            <person name="Syed K."/>
            <person name="Tagua V.G."/>
            <person name="Talbot N.J."/>
            <person name="Thon M."/>
            <person name="De vries R.P."/>
            <person name="Wiebenga A."/>
            <person name="Yadav J.S."/>
            <person name="Braun E.L."/>
            <person name="Baker S."/>
            <person name="Garre V."/>
            <person name="Horwitz B."/>
            <person name="Torres-Martinez S."/>
            <person name="Idnurm A."/>
            <person name="Herrera-Estrella A."/>
            <person name="Gabaldon T."/>
            <person name="Grigoriev I.V."/>
        </authorList>
    </citation>
    <scope>NUCLEOTIDE SEQUENCE [LARGE SCALE GENOMIC DNA]</scope>
    <source>
        <strain evidence="6">NRRL 1555(-)</strain>
    </source>
</reference>
<dbReference type="FunCoup" id="A0A163ASF9">
    <property type="interactions" value="595"/>
</dbReference>
<feature type="non-terminal residue" evidence="5">
    <location>
        <position position="1"/>
    </location>
</feature>
<dbReference type="OrthoDB" id="361797at2759"/>
<dbReference type="InterPro" id="IPR050781">
    <property type="entry name" value="CWC22_splicing_factor"/>
</dbReference>
<evidence type="ECO:0000256" key="1">
    <source>
        <dbReference type="ARBA" id="ARBA00004604"/>
    </source>
</evidence>
<keyword evidence="6" id="KW-1185">Reference proteome</keyword>
<accession>A0A163ASF9</accession>
<comment type="similarity">
    <text evidence="2">Belongs to the CWC22 family.</text>
</comment>
<dbReference type="Proteomes" id="UP000077315">
    <property type="component" value="Unassembled WGS sequence"/>
</dbReference>
<evidence type="ECO:0000259" key="4">
    <source>
        <dbReference type="PROSITE" id="PS51366"/>
    </source>
</evidence>
<dbReference type="InterPro" id="IPR003890">
    <property type="entry name" value="MIF4G-like_typ-3"/>
</dbReference>
<evidence type="ECO:0000256" key="3">
    <source>
        <dbReference type="ARBA" id="ARBA00023242"/>
    </source>
</evidence>
<dbReference type="SMART" id="SM00544">
    <property type="entry name" value="MA3"/>
    <property type="match status" value="1"/>
</dbReference>
<feature type="domain" description="MI" evidence="4">
    <location>
        <begin position="337"/>
        <end position="461"/>
    </location>
</feature>
<dbReference type="GO" id="GO:0005730">
    <property type="term" value="C:nucleolus"/>
    <property type="evidence" value="ECO:0007669"/>
    <property type="project" value="UniProtKB-SubCell"/>
</dbReference>
<sequence>TKYIPPHLRKAANTKSEQQIRLHRLLQGLFNKLSESNLESILAEIEKTYSNYPRNDVTSTITEIILTSIAQKGNLLDSFVIIYATIVGSLYRLIGVDFAAHFVQTLIEAFEKNYNTCRQAIANNEDGGDEGPEGSKESKNLLTLTIELYNFQVISSVLIFDLVRLFISQLDEQSVEHLLKIIKVCGPQMRADDPAALKDIIDEIQKETAKRDAKTLSTRHKFMLETIANVKNNKIRGGATAAGQGDKDLVQKMKKYLNGIGKKRTIRSSEPLRVSLEDIHQIETKGKWWLVGASWKDNLVGTESKYASTKVPEDLKKDQTLQETLLKLARKQGMNTDVRRSIFITIMGAEDYLDAFENLLKLSLSEVQQREIARVLLQCTGNEKSFNPFYMLVSKRLCEYNHSYRVTFQYCLWDFLRDLGESGVGDGKSVRLSRVVNVAKFYAYLIANNSLSLVILKSVNFMTLGHKARIFLETLFANIFLQCKEGGAQAVANVFGKIHEMRTLAQGCIFFIQESVISGKNSALTAEEMETVRWGAKIAREVLNK</sequence>
<dbReference type="InterPro" id="IPR003891">
    <property type="entry name" value="Initiation_fac_eIF4g_MI"/>
</dbReference>
<keyword evidence="3" id="KW-0539">Nucleus</keyword>
<evidence type="ECO:0000313" key="5">
    <source>
        <dbReference type="EMBL" id="OAD75481.1"/>
    </source>
</evidence>
<dbReference type="PROSITE" id="PS51366">
    <property type="entry name" value="MI"/>
    <property type="match status" value="1"/>
</dbReference>
<protein>
    <recommendedName>
        <fullName evidence="4">MI domain-containing protein</fullName>
    </recommendedName>
</protein>
<gene>
    <name evidence="5" type="ORF">PHYBLDRAFT_19921</name>
</gene>
<proteinExistence type="inferred from homology"/>
<dbReference type="VEuPathDB" id="FungiDB:PHYBLDRAFT_19921"/>
<dbReference type="SUPFAM" id="SSF48371">
    <property type="entry name" value="ARM repeat"/>
    <property type="match status" value="1"/>
</dbReference>